<feature type="non-terminal residue" evidence="1">
    <location>
        <position position="1"/>
    </location>
</feature>
<dbReference type="Proteomes" id="UP001314170">
    <property type="component" value="Unassembled WGS sequence"/>
</dbReference>
<evidence type="ECO:0000313" key="2">
    <source>
        <dbReference type="Proteomes" id="UP001314170"/>
    </source>
</evidence>
<feature type="non-terminal residue" evidence="1">
    <location>
        <position position="84"/>
    </location>
</feature>
<organism evidence="1 2">
    <name type="scientific">Dovyalis caffra</name>
    <dbReference type="NCBI Taxonomy" id="77055"/>
    <lineage>
        <taxon>Eukaryota</taxon>
        <taxon>Viridiplantae</taxon>
        <taxon>Streptophyta</taxon>
        <taxon>Embryophyta</taxon>
        <taxon>Tracheophyta</taxon>
        <taxon>Spermatophyta</taxon>
        <taxon>Magnoliopsida</taxon>
        <taxon>eudicotyledons</taxon>
        <taxon>Gunneridae</taxon>
        <taxon>Pentapetalae</taxon>
        <taxon>rosids</taxon>
        <taxon>fabids</taxon>
        <taxon>Malpighiales</taxon>
        <taxon>Salicaceae</taxon>
        <taxon>Flacourtieae</taxon>
        <taxon>Dovyalis</taxon>
    </lineage>
</organism>
<protein>
    <submittedName>
        <fullName evidence="1">Uncharacterized protein</fullName>
    </submittedName>
</protein>
<proteinExistence type="predicted"/>
<accession>A0AAV1RPP0</accession>
<keyword evidence="2" id="KW-1185">Reference proteome</keyword>
<dbReference type="EMBL" id="CAWUPB010001087">
    <property type="protein sequence ID" value="CAK7337422.1"/>
    <property type="molecule type" value="Genomic_DNA"/>
</dbReference>
<comment type="caution">
    <text evidence="1">The sequence shown here is derived from an EMBL/GenBank/DDBJ whole genome shotgun (WGS) entry which is preliminary data.</text>
</comment>
<gene>
    <name evidence="1" type="ORF">DCAF_LOCUS12456</name>
</gene>
<evidence type="ECO:0000313" key="1">
    <source>
        <dbReference type="EMBL" id="CAK7337422.1"/>
    </source>
</evidence>
<name>A0AAV1RPP0_9ROSI</name>
<dbReference type="AlphaFoldDB" id="A0AAV1RPP0"/>
<reference evidence="1 2" key="1">
    <citation type="submission" date="2024-01" db="EMBL/GenBank/DDBJ databases">
        <authorList>
            <person name="Waweru B."/>
        </authorList>
    </citation>
    <scope>NUCLEOTIDE SEQUENCE [LARGE SCALE GENOMIC DNA]</scope>
</reference>
<sequence length="84" mass="9102">QEEGGCYWKTEIRGRGRLAYRRVNERLTSMLAHEGKVDRHARKGLPSVLGLLAHKVGQATGLALRGASVGGTIMPAYKAGTIEE</sequence>